<dbReference type="Gene3D" id="3.40.1370.10">
    <property type="match status" value="1"/>
</dbReference>
<dbReference type="HAMAP" id="MF_01328_B">
    <property type="entry name" value="Ribosomal_uL4_B"/>
    <property type="match status" value="1"/>
</dbReference>
<sequence length="207" mass="23466">MQAPLYDAKGKRAGDITLDKDIFEGDINRWILREVILAHHTNQRRGTASTKGRSEVRGGGRKPFAQKGTGRARAGTIRSPLRVGGGVTFGPKPRSFEYSLPKKTKKLAFRSSLRKKLRENSLFVLDKVKLNEPKTREMAKFLSQFPVEGKTLLILEKWNEKIRRATSNLKYLQVRLAPLVSAYDVLSHESVLVTRGALKRIEDRLKK</sequence>
<comment type="function">
    <text evidence="5">Forms part of the polypeptide exit tunnel.</text>
</comment>
<evidence type="ECO:0000256" key="3">
    <source>
        <dbReference type="ARBA" id="ARBA00023274"/>
    </source>
</evidence>
<dbReference type="NCBIfam" id="TIGR03953">
    <property type="entry name" value="rplD_bact"/>
    <property type="match status" value="1"/>
</dbReference>
<organism evidence="7 8">
    <name type="scientific">Aerophobetes bacterium</name>
    <dbReference type="NCBI Taxonomy" id="2030807"/>
    <lineage>
        <taxon>Bacteria</taxon>
        <taxon>Candidatus Aerophobota</taxon>
    </lineage>
</organism>
<dbReference type="InterPro" id="IPR023574">
    <property type="entry name" value="Ribosomal_uL4_dom_sf"/>
</dbReference>
<dbReference type="GO" id="GO:0003735">
    <property type="term" value="F:structural constituent of ribosome"/>
    <property type="evidence" value="ECO:0007669"/>
    <property type="project" value="InterPro"/>
</dbReference>
<evidence type="ECO:0000256" key="2">
    <source>
        <dbReference type="ARBA" id="ARBA00022980"/>
    </source>
</evidence>
<name>A0A523QMM0_UNCAE</name>
<evidence type="ECO:0000256" key="1">
    <source>
        <dbReference type="ARBA" id="ARBA00010528"/>
    </source>
</evidence>
<keyword evidence="5" id="KW-0694">RNA-binding</keyword>
<dbReference type="InterPro" id="IPR013005">
    <property type="entry name" value="Ribosomal_uL4-like"/>
</dbReference>
<dbReference type="AlphaFoldDB" id="A0A523QMM0"/>
<comment type="function">
    <text evidence="5">One of the primary rRNA binding proteins, this protein initially binds near the 5'-end of the 23S rRNA. It is important during the early stages of 50S assembly. It makes multiple contacts with different domains of the 23S rRNA in the assembled 50S subunit and ribosome.</text>
</comment>
<dbReference type="PANTHER" id="PTHR10746">
    <property type="entry name" value="50S RIBOSOMAL PROTEIN L4"/>
    <property type="match status" value="1"/>
</dbReference>
<dbReference type="GO" id="GO:0019843">
    <property type="term" value="F:rRNA binding"/>
    <property type="evidence" value="ECO:0007669"/>
    <property type="project" value="UniProtKB-UniRule"/>
</dbReference>
<feature type="region of interest" description="Disordered" evidence="6">
    <location>
        <begin position="42"/>
        <end position="73"/>
    </location>
</feature>
<keyword evidence="3 5" id="KW-0687">Ribonucleoprotein</keyword>
<dbReference type="EMBL" id="SOKU01000017">
    <property type="protein sequence ID" value="TES87046.1"/>
    <property type="molecule type" value="Genomic_DNA"/>
</dbReference>
<gene>
    <name evidence="5 7" type="primary">rplD</name>
    <name evidence="7" type="ORF">E3J95_00445</name>
</gene>
<dbReference type="PANTHER" id="PTHR10746:SF6">
    <property type="entry name" value="LARGE RIBOSOMAL SUBUNIT PROTEIN UL4M"/>
    <property type="match status" value="1"/>
</dbReference>
<evidence type="ECO:0000256" key="5">
    <source>
        <dbReference type="HAMAP-Rule" id="MF_01328"/>
    </source>
</evidence>
<dbReference type="Proteomes" id="UP000320781">
    <property type="component" value="Unassembled WGS sequence"/>
</dbReference>
<comment type="similarity">
    <text evidence="1 5">Belongs to the universal ribosomal protein uL4 family.</text>
</comment>
<evidence type="ECO:0000256" key="6">
    <source>
        <dbReference type="SAM" id="MobiDB-lite"/>
    </source>
</evidence>
<dbReference type="GO" id="GO:0006412">
    <property type="term" value="P:translation"/>
    <property type="evidence" value="ECO:0007669"/>
    <property type="project" value="UniProtKB-UniRule"/>
</dbReference>
<keyword evidence="5" id="KW-0699">rRNA-binding</keyword>
<protein>
    <recommendedName>
        <fullName evidence="4 5">Large ribosomal subunit protein uL4</fullName>
    </recommendedName>
</protein>
<proteinExistence type="inferred from homology"/>
<dbReference type="GO" id="GO:1990904">
    <property type="term" value="C:ribonucleoprotein complex"/>
    <property type="evidence" value="ECO:0007669"/>
    <property type="project" value="UniProtKB-KW"/>
</dbReference>
<accession>A0A523QMM0</accession>
<dbReference type="InterPro" id="IPR002136">
    <property type="entry name" value="Ribosomal_uL4"/>
</dbReference>
<dbReference type="SUPFAM" id="SSF52166">
    <property type="entry name" value="Ribosomal protein L4"/>
    <property type="match status" value="1"/>
</dbReference>
<dbReference type="GO" id="GO:0005840">
    <property type="term" value="C:ribosome"/>
    <property type="evidence" value="ECO:0007669"/>
    <property type="project" value="UniProtKB-KW"/>
</dbReference>
<comment type="subunit">
    <text evidence="5">Part of the 50S ribosomal subunit.</text>
</comment>
<evidence type="ECO:0000313" key="7">
    <source>
        <dbReference type="EMBL" id="TES87046.1"/>
    </source>
</evidence>
<evidence type="ECO:0000313" key="8">
    <source>
        <dbReference type="Proteomes" id="UP000320781"/>
    </source>
</evidence>
<dbReference type="Pfam" id="PF00573">
    <property type="entry name" value="Ribosomal_L4"/>
    <property type="match status" value="1"/>
</dbReference>
<reference evidence="7 8" key="1">
    <citation type="submission" date="2019-03" db="EMBL/GenBank/DDBJ databases">
        <title>Metabolic potential of uncultured bacteria and archaea associated with petroleum seepage in deep-sea sediments.</title>
        <authorList>
            <person name="Dong X."/>
            <person name="Hubert C."/>
        </authorList>
    </citation>
    <scope>NUCLEOTIDE SEQUENCE [LARGE SCALE GENOMIC DNA]</scope>
    <source>
        <strain evidence="7">E44_bin92</strain>
    </source>
</reference>
<keyword evidence="2 5" id="KW-0689">Ribosomal protein</keyword>
<comment type="caution">
    <text evidence="7">The sequence shown here is derived from an EMBL/GenBank/DDBJ whole genome shotgun (WGS) entry which is preliminary data.</text>
</comment>
<evidence type="ECO:0000256" key="4">
    <source>
        <dbReference type="ARBA" id="ARBA00035244"/>
    </source>
</evidence>